<dbReference type="InterPro" id="IPR012334">
    <property type="entry name" value="Pectin_lyas_fold"/>
</dbReference>
<evidence type="ECO:0000259" key="3">
    <source>
        <dbReference type="Pfam" id="PF13229"/>
    </source>
</evidence>
<feature type="transmembrane region" description="Helical" evidence="2">
    <location>
        <begin position="526"/>
        <end position="545"/>
    </location>
</feature>
<dbReference type="Proteomes" id="UP001515100">
    <property type="component" value="Unassembled WGS sequence"/>
</dbReference>
<dbReference type="InterPro" id="IPR039448">
    <property type="entry name" value="Beta_helix"/>
</dbReference>
<organism evidence="4 5">
    <name type="scientific">Aeromicrobium fastidiosum</name>
    <dbReference type="NCBI Taxonomy" id="52699"/>
    <lineage>
        <taxon>Bacteria</taxon>
        <taxon>Bacillati</taxon>
        <taxon>Actinomycetota</taxon>
        <taxon>Actinomycetes</taxon>
        <taxon>Propionibacteriales</taxon>
        <taxon>Nocardioidaceae</taxon>
        <taxon>Aeromicrobium</taxon>
    </lineage>
</organism>
<sequence length="673" mass="70066">MSDELPSPGLTDEERGTTVSRRRRIAAFAGVAVLIAAAVVGIALGADRTDDAPNRPDRPAAAAPSARALPDASAPAAGDIAQAQLVEDEDARIWKAVSLGTSTSGGVRTVVLDRRDVGGAYGLDDLVTLGAATRTSPSVVTLDQSVVVRTGARLEIHRPGLTLRLGGADDSFASIVAWGGSLSLRGSTSKPLTVEGWDTVAGTGDTDVTDGRGYLRAHSGRLDLRDTVLTHLGFWSGRTGGTAVTGTTFDPGRARVRDSRIADDHIGLYLYGTKGVSVARTSITGTDRDGIELDRSTGARLTAVTVDGAGLNGLRAHDHSSKLRIVDARLTGSAGYGITIDGRPRASGPNALGYGVDSATGLTVSRTTVSGNASGGVQVSGTDEVALDGLTVTQDRRPLRLVGRSTSTVVRDSSLTSGRGPVVQVDDGARGVVLRRSTLVGTTSGVDVTSSQVEVVDNEITVGRGIAVSVAGARAAGTIRGNTVVGEGPDAFAVPEASGTVTVADNTTTGWRTTHRVLEWVEHNPFAPLWVAILLVPAIGVTFILRRHRMHRDLRRLTEETVIAMAKARRRGTPVAPAIVLDPVLAPAAASATAPVETRPATIPPPPPPPEEVTRTDRLVTRGAMGQFASAEDLAIHAVLQGGKSPIHVARTLQVPVAVVERWLRQHEQRTQA</sequence>
<dbReference type="Pfam" id="PF13229">
    <property type="entry name" value="Beta_helix"/>
    <property type="match status" value="2"/>
</dbReference>
<dbReference type="RefSeq" id="WP_129185520.1">
    <property type="nucleotide sequence ID" value="NZ_JAGIOG010000001.1"/>
</dbReference>
<feature type="domain" description="Right handed beta helix" evidence="3">
    <location>
        <begin position="240"/>
        <end position="342"/>
    </location>
</feature>
<feature type="compositionally biased region" description="Pro residues" evidence="1">
    <location>
        <begin position="602"/>
        <end position="611"/>
    </location>
</feature>
<dbReference type="InterPro" id="IPR006626">
    <property type="entry name" value="PbH1"/>
</dbReference>
<feature type="region of interest" description="Disordered" evidence="1">
    <location>
        <begin position="47"/>
        <end position="74"/>
    </location>
</feature>
<feature type="domain" description="Right handed beta helix" evidence="3">
    <location>
        <begin position="357"/>
        <end position="507"/>
    </location>
</feature>
<dbReference type="SMART" id="SM00710">
    <property type="entry name" value="PbH1"/>
    <property type="match status" value="8"/>
</dbReference>
<evidence type="ECO:0000256" key="1">
    <source>
        <dbReference type="SAM" id="MobiDB-lite"/>
    </source>
</evidence>
<protein>
    <submittedName>
        <fullName evidence="4">Right-handed parallel beta-helix repeat-containing protein</fullName>
    </submittedName>
</protein>
<feature type="compositionally biased region" description="Low complexity" evidence="1">
    <location>
        <begin position="59"/>
        <end position="74"/>
    </location>
</feature>
<gene>
    <name evidence="4" type="ORF">ESP62_015660</name>
</gene>
<evidence type="ECO:0000313" key="5">
    <source>
        <dbReference type="Proteomes" id="UP001515100"/>
    </source>
</evidence>
<keyword evidence="2" id="KW-0812">Transmembrane</keyword>
<accession>A0A641AK65</accession>
<proteinExistence type="predicted"/>
<dbReference type="AlphaFoldDB" id="A0A641AK65"/>
<comment type="caution">
    <text evidence="4">The sequence shown here is derived from an EMBL/GenBank/DDBJ whole genome shotgun (WGS) entry which is preliminary data.</text>
</comment>
<evidence type="ECO:0000256" key="2">
    <source>
        <dbReference type="SAM" id="Phobius"/>
    </source>
</evidence>
<keyword evidence="2" id="KW-1133">Transmembrane helix</keyword>
<dbReference type="OrthoDB" id="3799348at2"/>
<name>A0A641AK65_9ACTN</name>
<evidence type="ECO:0000313" key="4">
    <source>
        <dbReference type="EMBL" id="KAA1374815.1"/>
    </source>
</evidence>
<dbReference type="SUPFAM" id="SSF51126">
    <property type="entry name" value="Pectin lyase-like"/>
    <property type="match status" value="1"/>
</dbReference>
<dbReference type="EMBL" id="SDPP02000004">
    <property type="protein sequence ID" value="KAA1374815.1"/>
    <property type="molecule type" value="Genomic_DNA"/>
</dbReference>
<dbReference type="InterPro" id="IPR011050">
    <property type="entry name" value="Pectin_lyase_fold/virulence"/>
</dbReference>
<feature type="compositionally biased region" description="Low complexity" evidence="1">
    <location>
        <begin position="592"/>
        <end position="601"/>
    </location>
</feature>
<feature type="transmembrane region" description="Helical" evidence="2">
    <location>
        <begin position="25"/>
        <end position="46"/>
    </location>
</feature>
<feature type="region of interest" description="Disordered" evidence="1">
    <location>
        <begin position="592"/>
        <end position="614"/>
    </location>
</feature>
<feature type="compositionally biased region" description="Basic and acidic residues" evidence="1">
    <location>
        <begin position="47"/>
        <end position="58"/>
    </location>
</feature>
<reference evidence="4" key="1">
    <citation type="submission" date="2019-09" db="EMBL/GenBank/DDBJ databases">
        <authorList>
            <person name="Li J."/>
        </authorList>
    </citation>
    <scope>NUCLEOTIDE SEQUENCE [LARGE SCALE GENOMIC DNA]</scope>
    <source>
        <strain evidence="4">NRBC 14897</strain>
    </source>
</reference>
<keyword evidence="2" id="KW-0472">Membrane</keyword>
<dbReference type="Gene3D" id="2.160.20.10">
    <property type="entry name" value="Single-stranded right-handed beta-helix, Pectin lyase-like"/>
    <property type="match status" value="2"/>
</dbReference>
<keyword evidence="5" id="KW-1185">Reference proteome</keyword>